<dbReference type="AlphaFoldDB" id="A0A2N3X1T4"/>
<organism evidence="2 3">
    <name type="scientific">Amycolatopsis echigonensis</name>
    <dbReference type="NCBI Taxonomy" id="2576905"/>
    <lineage>
        <taxon>Bacteria</taxon>
        <taxon>Bacillati</taxon>
        <taxon>Actinomycetota</taxon>
        <taxon>Actinomycetes</taxon>
        <taxon>Pseudonocardiales</taxon>
        <taxon>Pseudonocardiaceae</taxon>
        <taxon>Amycolatopsis</taxon>
    </lineage>
</organism>
<keyword evidence="3" id="KW-1185">Reference proteome</keyword>
<dbReference type="EMBL" id="PJMY01000001">
    <property type="protein sequence ID" value="PKW00070.1"/>
    <property type="molecule type" value="Genomic_DNA"/>
</dbReference>
<gene>
    <name evidence="2" type="ORF">ATK30_0143</name>
</gene>
<keyword evidence="1" id="KW-0732">Signal</keyword>
<feature type="signal peptide" evidence="1">
    <location>
        <begin position="1"/>
        <end position="32"/>
    </location>
</feature>
<dbReference type="RefSeq" id="WP_101433788.1">
    <property type="nucleotide sequence ID" value="NZ_PJMY01000001.1"/>
</dbReference>
<evidence type="ECO:0000313" key="3">
    <source>
        <dbReference type="Proteomes" id="UP000233750"/>
    </source>
</evidence>
<protein>
    <recommendedName>
        <fullName evidence="4">SH3 domain-containing protein</fullName>
    </recommendedName>
</protein>
<sequence length="186" mass="20402">MFRRRGRKATFAAAVLGVVLAATLVIAPSASASIYGTTVNKYGTWMHETPFVYSALVGHANPGDDIQDLCFTVSDGHVWDLTVNRTGLAGDHWGYTVSWISEEDIPTAPQTDDCDLSWQHGAVTAVDDVQAHSAAVADSPVVARFPYQVIIYVYETTWNDNRLWALCELGGHHMGWIDINNLTFTS</sequence>
<feature type="chain" id="PRO_5014639276" description="SH3 domain-containing protein" evidence="1">
    <location>
        <begin position="33"/>
        <end position="186"/>
    </location>
</feature>
<evidence type="ECO:0008006" key="4">
    <source>
        <dbReference type="Google" id="ProtNLM"/>
    </source>
</evidence>
<evidence type="ECO:0000256" key="1">
    <source>
        <dbReference type="SAM" id="SignalP"/>
    </source>
</evidence>
<reference evidence="2 3" key="1">
    <citation type="submission" date="2017-12" db="EMBL/GenBank/DDBJ databases">
        <title>Sequencing the genomes of 1000 Actinobacteria strains.</title>
        <authorList>
            <person name="Klenk H.-P."/>
        </authorList>
    </citation>
    <scope>NUCLEOTIDE SEQUENCE [LARGE SCALE GENOMIC DNA]</scope>
    <source>
        <strain evidence="2 3">DSM 45165</strain>
    </source>
</reference>
<accession>A0A2N3X1T4</accession>
<comment type="caution">
    <text evidence="2">The sequence shown here is derived from an EMBL/GenBank/DDBJ whole genome shotgun (WGS) entry which is preliminary data.</text>
</comment>
<name>A0A2N3X1T4_9PSEU</name>
<evidence type="ECO:0000313" key="2">
    <source>
        <dbReference type="EMBL" id="PKW00070.1"/>
    </source>
</evidence>
<dbReference type="Proteomes" id="UP000233750">
    <property type="component" value="Unassembled WGS sequence"/>
</dbReference>
<proteinExistence type="predicted"/>